<comment type="similarity">
    <text evidence="2 10">Belongs to the ExbB/TolQ family.</text>
</comment>
<keyword evidence="9 10" id="KW-0131">Cell cycle</keyword>
<proteinExistence type="inferred from homology"/>
<evidence type="ECO:0000256" key="9">
    <source>
        <dbReference type="ARBA" id="ARBA00023306"/>
    </source>
</evidence>
<dbReference type="PANTHER" id="PTHR30625:SF3">
    <property type="entry name" value="TOL-PAL SYSTEM PROTEIN TOLQ"/>
    <property type="match status" value="1"/>
</dbReference>
<comment type="function">
    <text evidence="10">Part of the Tol-Pal system, which plays a role in outer membrane invagination during cell division and is important for maintaining outer membrane integrity.</text>
</comment>
<protein>
    <recommendedName>
        <fullName evidence="10">Tol-Pal system protein TolQ</fullName>
    </recommendedName>
</protein>
<feature type="transmembrane region" description="Helical" evidence="10">
    <location>
        <begin position="171"/>
        <end position="193"/>
    </location>
</feature>
<evidence type="ECO:0000256" key="7">
    <source>
        <dbReference type="ARBA" id="ARBA00022989"/>
    </source>
</evidence>
<dbReference type="HAMAP" id="MF_02202">
    <property type="entry name" value="TolQ"/>
    <property type="match status" value="1"/>
</dbReference>
<dbReference type="PANTHER" id="PTHR30625">
    <property type="entry name" value="PROTEIN TOLQ"/>
    <property type="match status" value="1"/>
</dbReference>
<name>A0ABP8GUV9_9BURK</name>
<dbReference type="NCBIfam" id="TIGR02796">
    <property type="entry name" value="tolQ"/>
    <property type="match status" value="1"/>
</dbReference>
<keyword evidence="6 10" id="KW-0812">Transmembrane</keyword>
<comment type="subcellular location">
    <subcellularLocation>
        <location evidence="10">Cell inner membrane</location>
        <topology evidence="10">Multi-pass membrane protein</topology>
    </subcellularLocation>
    <subcellularLocation>
        <location evidence="1">Cell membrane</location>
        <topology evidence="1">Multi-pass membrane protein</topology>
    </subcellularLocation>
</comment>
<evidence type="ECO:0000256" key="1">
    <source>
        <dbReference type="ARBA" id="ARBA00004651"/>
    </source>
</evidence>
<evidence type="ECO:0000313" key="12">
    <source>
        <dbReference type="EMBL" id="GAA4330243.1"/>
    </source>
</evidence>
<sequence>MNQDLSILSLLLHASLPVQLVVLLLVIVSVASWAAIFRKYFSLKRTRSLNEDFEREFWSGTSLNELFSSAAQHAKFAGPMERIFASGMREYQKLRERHVTDAGTLLDGSRRAMRASFQRELDAVEQNLSFLATVGSVSPYVGLFGTVWGIMHAFTGLAALAQVTLSTVAPGIAEALVATAIGLFAAIPAVVAYNRFAREIDKIAIGLETFIEEFSNILQRNLTAHIVNPASMGPATVR</sequence>
<keyword evidence="13" id="KW-1185">Reference proteome</keyword>
<keyword evidence="4 10" id="KW-0997">Cell inner membrane</keyword>
<evidence type="ECO:0000259" key="11">
    <source>
        <dbReference type="Pfam" id="PF01618"/>
    </source>
</evidence>
<keyword evidence="3 10" id="KW-1003">Cell membrane</keyword>
<feature type="transmembrane region" description="Helical" evidence="10">
    <location>
        <begin position="20"/>
        <end position="37"/>
    </location>
</feature>
<dbReference type="InterPro" id="IPR014163">
    <property type="entry name" value="Tol-Pal_TolQ"/>
</dbReference>
<feature type="transmembrane region" description="Helical" evidence="10">
    <location>
        <begin position="128"/>
        <end position="151"/>
    </location>
</feature>
<evidence type="ECO:0000256" key="4">
    <source>
        <dbReference type="ARBA" id="ARBA00022519"/>
    </source>
</evidence>
<gene>
    <name evidence="10 12" type="primary">tolQ</name>
    <name evidence="12" type="ORF">GCM10023165_03820</name>
</gene>
<dbReference type="InterPro" id="IPR050790">
    <property type="entry name" value="ExbB/TolQ_transport"/>
</dbReference>
<comment type="caution">
    <text evidence="12">The sequence shown here is derived from an EMBL/GenBank/DDBJ whole genome shotgun (WGS) entry which is preliminary data.</text>
</comment>
<keyword evidence="5 10" id="KW-0132">Cell division</keyword>
<evidence type="ECO:0000256" key="5">
    <source>
        <dbReference type="ARBA" id="ARBA00022618"/>
    </source>
</evidence>
<evidence type="ECO:0000256" key="10">
    <source>
        <dbReference type="HAMAP-Rule" id="MF_02202"/>
    </source>
</evidence>
<keyword evidence="7 10" id="KW-1133">Transmembrane helix</keyword>
<dbReference type="RefSeq" id="WP_086923700.1">
    <property type="nucleotide sequence ID" value="NZ_BAABGJ010000002.1"/>
</dbReference>
<comment type="subunit">
    <text evidence="10">The Tol-Pal system is composed of five core proteins: the inner membrane proteins TolA, TolQ and TolR, the periplasmic protein TolB and the outer membrane protein Pal. They form a network linking the inner and outer membranes and the peptidoglycan layer.</text>
</comment>
<organism evidence="12 13">
    <name type="scientific">Variovorax defluvii</name>
    <dbReference type="NCBI Taxonomy" id="913761"/>
    <lineage>
        <taxon>Bacteria</taxon>
        <taxon>Pseudomonadati</taxon>
        <taxon>Pseudomonadota</taxon>
        <taxon>Betaproteobacteria</taxon>
        <taxon>Burkholderiales</taxon>
        <taxon>Comamonadaceae</taxon>
        <taxon>Variovorax</taxon>
    </lineage>
</organism>
<evidence type="ECO:0000256" key="2">
    <source>
        <dbReference type="ARBA" id="ARBA00010442"/>
    </source>
</evidence>
<evidence type="ECO:0000313" key="13">
    <source>
        <dbReference type="Proteomes" id="UP001500975"/>
    </source>
</evidence>
<reference evidence="13" key="1">
    <citation type="journal article" date="2019" name="Int. J. Syst. Evol. Microbiol.">
        <title>The Global Catalogue of Microorganisms (GCM) 10K type strain sequencing project: providing services to taxonomists for standard genome sequencing and annotation.</title>
        <authorList>
            <consortium name="The Broad Institute Genomics Platform"/>
            <consortium name="The Broad Institute Genome Sequencing Center for Infectious Disease"/>
            <person name="Wu L."/>
            <person name="Ma J."/>
        </authorList>
    </citation>
    <scope>NUCLEOTIDE SEQUENCE [LARGE SCALE GENOMIC DNA]</scope>
    <source>
        <strain evidence="13">JCM 17804</strain>
    </source>
</reference>
<dbReference type="Pfam" id="PF01618">
    <property type="entry name" value="MotA_ExbB"/>
    <property type="match status" value="1"/>
</dbReference>
<evidence type="ECO:0000256" key="8">
    <source>
        <dbReference type="ARBA" id="ARBA00023136"/>
    </source>
</evidence>
<evidence type="ECO:0000256" key="6">
    <source>
        <dbReference type="ARBA" id="ARBA00022692"/>
    </source>
</evidence>
<evidence type="ECO:0000256" key="3">
    <source>
        <dbReference type="ARBA" id="ARBA00022475"/>
    </source>
</evidence>
<dbReference type="Proteomes" id="UP001500975">
    <property type="component" value="Unassembled WGS sequence"/>
</dbReference>
<accession>A0ABP8GUV9</accession>
<keyword evidence="8 10" id="KW-0472">Membrane</keyword>
<dbReference type="EMBL" id="BAABGJ010000002">
    <property type="protein sequence ID" value="GAA4330243.1"/>
    <property type="molecule type" value="Genomic_DNA"/>
</dbReference>
<dbReference type="InterPro" id="IPR002898">
    <property type="entry name" value="MotA_ExbB_proton_chnl"/>
</dbReference>
<feature type="domain" description="MotA/TolQ/ExbB proton channel" evidence="11">
    <location>
        <begin position="79"/>
        <end position="204"/>
    </location>
</feature>